<dbReference type="GO" id="GO:0022857">
    <property type="term" value="F:transmembrane transporter activity"/>
    <property type="evidence" value="ECO:0007669"/>
    <property type="project" value="InterPro"/>
</dbReference>
<comment type="subcellular location">
    <subcellularLocation>
        <location evidence="1">Membrane</location>
        <topology evidence="1">Multi-pass membrane protein</topology>
    </subcellularLocation>
</comment>
<dbReference type="InterPro" id="IPR020846">
    <property type="entry name" value="MFS_dom"/>
</dbReference>
<dbReference type="AlphaFoldDB" id="A0A1Y1WAG2"/>
<dbReference type="PANTHER" id="PTHR11360:SF284">
    <property type="entry name" value="EG:103B4.3 PROTEIN-RELATED"/>
    <property type="match status" value="1"/>
</dbReference>
<dbReference type="PROSITE" id="PS50850">
    <property type="entry name" value="MFS"/>
    <property type="match status" value="1"/>
</dbReference>
<keyword evidence="3" id="KW-0812">Transmembrane</keyword>
<feature type="transmembrane region" description="Helical" evidence="3">
    <location>
        <begin position="399"/>
        <end position="417"/>
    </location>
</feature>
<feature type="transmembrane region" description="Helical" evidence="3">
    <location>
        <begin position="131"/>
        <end position="153"/>
    </location>
</feature>
<evidence type="ECO:0000259" key="4">
    <source>
        <dbReference type="PROSITE" id="PS50850"/>
    </source>
</evidence>
<sequence length="429" mass="45849">MTDSTRIMSKKANEMLPAEAEHVSDESAAPAADTVRGWLVVAGSFVYMMMSIGCVNSYGVYLQVYKISEFPNSSSATLAWIGTMQYAIMCILGVGAGVLIERFDTRWVGAVGTVISGAGLLAASACTTPEQLVATQGVMFGIGGSGLLVAGMSLPSQWMDRYRPLAAGVAVAGSSIGGLWMSFATRAMVNHLGRQWALRITGLLVFGACGAATPLMRRRVDVPRRDKIIDYTVLREFKFVTLFLFGMAGCAGYFLPYSYMPSYSVIVLREASSWGASISAFLNVGSFFGRVLTGILAQYIGSMNALLLNTFLSVFSILVLWLPFKNLAVLVVAALIFGFSSGSFVSLVPVVTATLFGIKRLPSILGILFISFCFGTLIGSPVGGRLLDIYGHGTDFSPLVIYAGVVYAAGLVLFLILRISVSRNIFEAV</sequence>
<dbReference type="OrthoDB" id="2213137at2759"/>
<feature type="transmembrane region" description="Helical" evidence="3">
    <location>
        <begin position="78"/>
        <end position="100"/>
    </location>
</feature>
<dbReference type="Proteomes" id="UP000193922">
    <property type="component" value="Unassembled WGS sequence"/>
</dbReference>
<feature type="transmembrane region" description="Helical" evidence="3">
    <location>
        <begin position="305"/>
        <end position="324"/>
    </location>
</feature>
<feature type="transmembrane region" description="Helical" evidence="3">
    <location>
        <begin position="330"/>
        <end position="358"/>
    </location>
</feature>
<proteinExistence type="inferred from homology"/>
<dbReference type="InterPro" id="IPR011701">
    <property type="entry name" value="MFS"/>
</dbReference>
<reference evidence="5 6" key="1">
    <citation type="submission" date="2016-07" db="EMBL/GenBank/DDBJ databases">
        <title>Pervasive Adenine N6-methylation of Active Genes in Fungi.</title>
        <authorList>
            <consortium name="DOE Joint Genome Institute"/>
            <person name="Mondo S.J."/>
            <person name="Dannebaum R.O."/>
            <person name="Kuo R.C."/>
            <person name="Labutti K."/>
            <person name="Haridas S."/>
            <person name="Kuo A."/>
            <person name="Salamov A."/>
            <person name="Ahrendt S.R."/>
            <person name="Lipzen A."/>
            <person name="Sullivan W."/>
            <person name="Andreopoulos W.B."/>
            <person name="Clum A."/>
            <person name="Lindquist E."/>
            <person name="Daum C."/>
            <person name="Ramamoorthy G.K."/>
            <person name="Gryganskyi A."/>
            <person name="Culley D."/>
            <person name="Magnuson J.K."/>
            <person name="James T.Y."/>
            <person name="O'Malley M.A."/>
            <person name="Stajich J.E."/>
            <person name="Spatafora J.W."/>
            <person name="Visel A."/>
            <person name="Grigoriev I.V."/>
        </authorList>
    </citation>
    <scope>NUCLEOTIDE SEQUENCE [LARGE SCALE GENOMIC DNA]</scope>
    <source>
        <strain evidence="5 6">ATCC 12442</strain>
    </source>
</reference>
<feature type="transmembrane region" description="Helical" evidence="3">
    <location>
        <begin position="365"/>
        <end position="387"/>
    </location>
</feature>
<dbReference type="PANTHER" id="PTHR11360">
    <property type="entry name" value="MONOCARBOXYLATE TRANSPORTER"/>
    <property type="match status" value="1"/>
</dbReference>
<dbReference type="GO" id="GO:0016020">
    <property type="term" value="C:membrane"/>
    <property type="evidence" value="ECO:0007669"/>
    <property type="project" value="UniProtKB-SubCell"/>
</dbReference>
<dbReference type="InterPro" id="IPR036259">
    <property type="entry name" value="MFS_trans_sf"/>
</dbReference>
<feature type="transmembrane region" description="Helical" evidence="3">
    <location>
        <begin position="196"/>
        <end position="216"/>
    </location>
</feature>
<dbReference type="InterPro" id="IPR050327">
    <property type="entry name" value="Proton-linked_MCT"/>
</dbReference>
<keyword evidence="6" id="KW-1185">Reference proteome</keyword>
<keyword evidence="3" id="KW-1133">Transmembrane helix</keyword>
<name>A0A1Y1WAG2_9FUNG</name>
<evidence type="ECO:0000256" key="1">
    <source>
        <dbReference type="ARBA" id="ARBA00004141"/>
    </source>
</evidence>
<evidence type="ECO:0000256" key="2">
    <source>
        <dbReference type="ARBA" id="ARBA00006727"/>
    </source>
</evidence>
<dbReference type="RefSeq" id="XP_040744003.1">
    <property type="nucleotide sequence ID" value="XM_040887561.1"/>
</dbReference>
<evidence type="ECO:0000313" key="5">
    <source>
        <dbReference type="EMBL" id="ORX70365.1"/>
    </source>
</evidence>
<accession>A0A1Y1WAG2</accession>
<feature type="domain" description="Major facilitator superfamily (MFS) profile" evidence="4">
    <location>
        <begin position="326"/>
        <end position="429"/>
    </location>
</feature>
<feature type="transmembrane region" description="Helical" evidence="3">
    <location>
        <begin position="237"/>
        <end position="259"/>
    </location>
</feature>
<dbReference type="Gene3D" id="1.20.1250.20">
    <property type="entry name" value="MFS general substrate transporter like domains"/>
    <property type="match status" value="2"/>
</dbReference>
<comment type="similarity">
    <text evidence="2">Belongs to the major facilitator superfamily. Monocarboxylate porter (TC 2.A.1.13) family.</text>
</comment>
<feature type="transmembrane region" description="Helical" evidence="3">
    <location>
        <begin position="37"/>
        <end position="58"/>
    </location>
</feature>
<dbReference type="SUPFAM" id="SSF103473">
    <property type="entry name" value="MFS general substrate transporter"/>
    <property type="match status" value="1"/>
</dbReference>
<organism evidence="5 6">
    <name type="scientific">Linderina pennispora</name>
    <dbReference type="NCBI Taxonomy" id="61395"/>
    <lineage>
        <taxon>Eukaryota</taxon>
        <taxon>Fungi</taxon>
        <taxon>Fungi incertae sedis</taxon>
        <taxon>Zoopagomycota</taxon>
        <taxon>Kickxellomycotina</taxon>
        <taxon>Kickxellomycetes</taxon>
        <taxon>Kickxellales</taxon>
        <taxon>Kickxellaceae</taxon>
        <taxon>Linderina</taxon>
    </lineage>
</organism>
<evidence type="ECO:0000256" key="3">
    <source>
        <dbReference type="SAM" id="Phobius"/>
    </source>
</evidence>
<dbReference type="GeneID" id="63804209"/>
<keyword evidence="3" id="KW-0472">Membrane</keyword>
<protein>
    <submittedName>
        <fullName evidence="5">MFS general substrate transporter</fullName>
    </submittedName>
</protein>
<dbReference type="Pfam" id="PF07690">
    <property type="entry name" value="MFS_1"/>
    <property type="match status" value="1"/>
</dbReference>
<dbReference type="EMBL" id="MCFD01000006">
    <property type="protein sequence ID" value="ORX70365.1"/>
    <property type="molecule type" value="Genomic_DNA"/>
</dbReference>
<feature type="transmembrane region" description="Helical" evidence="3">
    <location>
        <begin position="107"/>
        <end position="125"/>
    </location>
</feature>
<feature type="transmembrane region" description="Helical" evidence="3">
    <location>
        <begin position="165"/>
        <end position="184"/>
    </location>
</feature>
<comment type="caution">
    <text evidence="5">The sequence shown here is derived from an EMBL/GenBank/DDBJ whole genome shotgun (WGS) entry which is preliminary data.</text>
</comment>
<feature type="transmembrane region" description="Helical" evidence="3">
    <location>
        <begin position="271"/>
        <end position="293"/>
    </location>
</feature>
<gene>
    <name evidence="5" type="ORF">DL89DRAFT_267587</name>
</gene>
<evidence type="ECO:0000313" key="6">
    <source>
        <dbReference type="Proteomes" id="UP000193922"/>
    </source>
</evidence>